<keyword evidence="3" id="KW-1185">Reference proteome</keyword>
<feature type="compositionally biased region" description="Polar residues" evidence="1">
    <location>
        <begin position="220"/>
        <end position="229"/>
    </location>
</feature>
<dbReference type="Proteomes" id="UP000008068">
    <property type="component" value="Unassembled WGS sequence"/>
</dbReference>
<dbReference type="PANTHER" id="PTHR21566:SF2">
    <property type="entry name" value="CILIA- AND FLAGELLA-ASSOCIATED PROTEIN 251-LIKE-RELATED"/>
    <property type="match status" value="1"/>
</dbReference>
<proteinExistence type="predicted"/>
<dbReference type="AlphaFoldDB" id="G0MA55"/>
<gene>
    <name evidence="2" type="ORF">CAEBREN_10848</name>
</gene>
<reference evidence="3" key="1">
    <citation type="submission" date="2011-07" db="EMBL/GenBank/DDBJ databases">
        <authorList>
            <consortium name="Caenorhabditis brenneri Sequencing and Analysis Consortium"/>
            <person name="Wilson R.K."/>
        </authorList>
    </citation>
    <scope>NUCLEOTIDE SEQUENCE [LARGE SCALE GENOMIC DNA]</scope>
    <source>
        <strain evidence="3">PB2801</strain>
    </source>
</reference>
<dbReference type="OMA" id="REICRHE"/>
<feature type="region of interest" description="Disordered" evidence="1">
    <location>
        <begin position="218"/>
        <end position="259"/>
    </location>
</feature>
<dbReference type="HOGENOM" id="CLU_487664_0_0_1"/>
<dbReference type="FunCoup" id="G0MA55">
    <property type="interactions" value="235"/>
</dbReference>
<sequence length="562" mass="65502">MVVYLDLTEEIIDSFNKCVKSFLFQGDYKPFFKDNQKFLDKLSDNLKYVEFEKDTKYFWISKDFKFCLKYLSKFDPRNPNETISGVGKLEKNVPDVVRDVKDGIRRKDWNYFYQKYRPDADYMISEAKKQEIIEFVISYGSGGFETFESRDEIFGYRNEEVVPLPPQINVHSKEFKNSGTMVQHVIEPQTLKKSTSHIATGTGGGIKLTPIEHNHGHNVNLGSSNSTEPVGTGLRRSDRQAAQNTVPQTIPEPSKKESEKRTFFGFIKKKPKKTVNQIESNLPKQQDYEGVNLTTYKELETRDFHLPNLPKEDPIVQLRQASLNRDSPDLDNSAFEQQLFEQKLRNSRHLEEVRAERRRKQAEFEKDLQNMRAESKKRFEILLACILMKHRFEEQEQNWKDWIQGCKNHIVDLCNRFADFEDDVHRNHGGLRKPEKVDQEDFQSDKGHLLGKIMMTFNAIQFDFEHLKSIEEKYPDALFVKVLQNCLVKAAYTLLGIYTSLQDLGVDKHEFQQLHDQVAKLTPSMIYSTTDLHRICSGDTSGKFESIEFPDLPQFVTVQEVE</sequence>
<evidence type="ECO:0000313" key="2">
    <source>
        <dbReference type="EMBL" id="EGT30867.1"/>
    </source>
</evidence>
<evidence type="ECO:0000313" key="3">
    <source>
        <dbReference type="Proteomes" id="UP000008068"/>
    </source>
</evidence>
<dbReference type="PANTHER" id="PTHR21566">
    <property type="entry name" value="CILIA- AND FLAGELLA-ASSOCIATED PROTEIN 251-LIKE-RELATED-RELATED"/>
    <property type="match status" value="1"/>
</dbReference>
<dbReference type="InParanoid" id="G0MA55"/>
<name>G0MA55_CAEBE</name>
<dbReference type="OrthoDB" id="5889702at2759"/>
<evidence type="ECO:0000256" key="1">
    <source>
        <dbReference type="SAM" id="MobiDB-lite"/>
    </source>
</evidence>
<dbReference type="EMBL" id="GL379787">
    <property type="protein sequence ID" value="EGT30867.1"/>
    <property type="molecule type" value="Genomic_DNA"/>
</dbReference>
<dbReference type="Pfam" id="PF05218">
    <property type="entry name" value="DUF713"/>
    <property type="match status" value="1"/>
</dbReference>
<dbReference type="InterPro" id="IPR007883">
    <property type="entry name" value="DUF713"/>
</dbReference>
<dbReference type="eggNOG" id="ENOG502RWCU">
    <property type="taxonomic scope" value="Eukaryota"/>
</dbReference>
<organism evidence="3">
    <name type="scientific">Caenorhabditis brenneri</name>
    <name type="common">Nematode worm</name>
    <dbReference type="NCBI Taxonomy" id="135651"/>
    <lineage>
        <taxon>Eukaryota</taxon>
        <taxon>Metazoa</taxon>
        <taxon>Ecdysozoa</taxon>
        <taxon>Nematoda</taxon>
        <taxon>Chromadorea</taxon>
        <taxon>Rhabditida</taxon>
        <taxon>Rhabditina</taxon>
        <taxon>Rhabditomorpha</taxon>
        <taxon>Rhabditoidea</taxon>
        <taxon>Rhabditidae</taxon>
        <taxon>Peloderinae</taxon>
        <taxon>Caenorhabditis</taxon>
    </lineage>
</organism>
<protein>
    <submittedName>
        <fullName evidence="2">Uncharacterized protein</fullName>
    </submittedName>
</protein>
<accession>G0MA55</accession>